<dbReference type="GO" id="GO:0032040">
    <property type="term" value="C:small-subunit processome"/>
    <property type="evidence" value="ECO:0007669"/>
    <property type="project" value="TreeGrafter"/>
</dbReference>
<feature type="compositionally biased region" description="Acidic residues" evidence="5">
    <location>
        <begin position="15"/>
        <end position="27"/>
    </location>
</feature>
<evidence type="ECO:0000259" key="11">
    <source>
        <dbReference type="Pfam" id="PF17407"/>
    </source>
</evidence>
<feature type="domain" description="Nrap protein" evidence="8">
    <location>
        <begin position="620"/>
        <end position="775"/>
    </location>
</feature>
<feature type="domain" description="Nrap protein" evidence="6">
    <location>
        <begin position="215"/>
        <end position="368"/>
    </location>
</feature>
<dbReference type="InterPro" id="IPR035367">
    <property type="entry name" value="Nrap_D2"/>
</dbReference>
<comment type="caution">
    <text evidence="12">The sequence shown here is derived from an EMBL/GenBank/DDBJ whole genome shotgun (WGS) entry which is preliminary data.</text>
</comment>
<evidence type="ECO:0000259" key="9">
    <source>
        <dbReference type="Pfam" id="PF17405"/>
    </source>
</evidence>
<evidence type="ECO:0000259" key="10">
    <source>
        <dbReference type="Pfam" id="PF17406"/>
    </source>
</evidence>
<keyword evidence="13" id="KW-1185">Reference proteome</keyword>
<proteinExistence type="inferred from homology"/>
<dbReference type="InterPro" id="IPR035082">
    <property type="entry name" value="Nrap_D1"/>
</dbReference>
<dbReference type="EMBL" id="BNCO01000029">
    <property type="protein sequence ID" value="GIL57827.1"/>
    <property type="molecule type" value="Genomic_DNA"/>
</dbReference>
<organism evidence="12 13">
    <name type="scientific">Volvox africanus</name>
    <dbReference type="NCBI Taxonomy" id="51714"/>
    <lineage>
        <taxon>Eukaryota</taxon>
        <taxon>Viridiplantae</taxon>
        <taxon>Chlorophyta</taxon>
        <taxon>core chlorophytes</taxon>
        <taxon>Chlorophyceae</taxon>
        <taxon>CS clade</taxon>
        <taxon>Chlamydomonadales</taxon>
        <taxon>Volvocaceae</taxon>
        <taxon>Volvox</taxon>
    </lineage>
</organism>
<dbReference type="InterPro" id="IPR035369">
    <property type="entry name" value="Nrap_D4"/>
</dbReference>
<comment type="similarity">
    <text evidence="2">Belongs to the NRAP family.</text>
</comment>
<evidence type="ECO:0008006" key="14">
    <source>
        <dbReference type="Google" id="ProtNLM"/>
    </source>
</evidence>
<dbReference type="PANTHER" id="PTHR17972">
    <property type="entry name" value="NUCLEOLAR RNA-ASSOCIATED PROTEIN"/>
    <property type="match status" value="1"/>
</dbReference>
<dbReference type="GO" id="GO:0034456">
    <property type="term" value="C:UTP-C complex"/>
    <property type="evidence" value="ECO:0007669"/>
    <property type="project" value="TreeGrafter"/>
</dbReference>
<feature type="domain" description="Nrap protein" evidence="9">
    <location>
        <begin position="801"/>
        <end position="960"/>
    </location>
</feature>
<evidence type="ECO:0000259" key="6">
    <source>
        <dbReference type="Pfam" id="PF03813"/>
    </source>
</evidence>
<reference evidence="12" key="1">
    <citation type="journal article" date="2021" name="Proc. Natl. Acad. Sci. U.S.A.">
        <title>Three genomes in the algal genus Volvox reveal the fate of a haploid sex-determining region after a transition to homothallism.</title>
        <authorList>
            <person name="Yamamoto K."/>
            <person name="Hamaji T."/>
            <person name="Kawai-Toyooka H."/>
            <person name="Matsuzaki R."/>
            <person name="Takahashi F."/>
            <person name="Nishimura Y."/>
            <person name="Kawachi M."/>
            <person name="Noguchi H."/>
            <person name="Minakuchi Y."/>
            <person name="Umen J.G."/>
            <person name="Toyoda A."/>
            <person name="Nozaki H."/>
        </authorList>
    </citation>
    <scope>NUCLEOTIDE SEQUENCE</scope>
    <source>
        <strain evidence="12">NIES-3780</strain>
    </source>
</reference>
<dbReference type="Pfam" id="PF17403">
    <property type="entry name" value="Nrap_D2"/>
    <property type="match status" value="1"/>
</dbReference>
<evidence type="ECO:0000313" key="13">
    <source>
        <dbReference type="Proteomes" id="UP000747399"/>
    </source>
</evidence>
<dbReference type="GO" id="GO:0032545">
    <property type="term" value="C:CURI complex"/>
    <property type="evidence" value="ECO:0007669"/>
    <property type="project" value="TreeGrafter"/>
</dbReference>
<feature type="region of interest" description="Disordered" evidence="5">
    <location>
        <begin position="1"/>
        <end position="76"/>
    </location>
</feature>
<keyword evidence="3" id="KW-0694">RNA-binding</keyword>
<dbReference type="GO" id="GO:0003723">
    <property type="term" value="F:RNA binding"/>
    <property type="evidence" value="ECO:0007669"/>
    <property type="project" value="UniProtKB-KW"/>
</dbReference>
<dbReference type="PANTHER" id="PTHR17972:SF0">
    <property type="entry name" value="NUCLEOLAR PROTEIN 6"/>
    <property type="match status" value="1"/>
</dbReference>
<dbReference type="Pfam" id="PF17406">
    <property type="entry name" value="Nrap_D5"/>
    <property type="match status" value="1"/>
</dbReference>
<feature type="compositionally biased region" description="Acidic residues" evidence="5">
    <location>
        <begin position="65"/>
        <end position="76"/>
    </location>
</feature>
<dbReference type="Pfam" id="PF17404">
    <property type="entry name" value="Nrap_D3"/>
    <property type="match status" value="1"/>
</dbReference>
<dbReference type="GO" id="GO:0006409">
    <property type="term" value="P:tRNA export from nucleus"/>
    <property type="evidence" value="ECO:0007669"/>
    <property type="project" value="TreeGrafter"/>
</dbReference>
<feature type="domain" description="Nrap protein" evidence="7">
    <location>
        <begin position="375"/>
        <end position="554"/>
    </location>
</feature>
<feature type="domain" description="Nrap protein" evidence="10">
    <location>
        <begin position="999"/>
        <end position="1145"/>
    </location>
</feature>
<dbReference type="InterPro" id="IPR005554">
    <property type="entry name" value="NOL6/Upt22"/>
</dbReference>
<evidence type="ECO:0000259" key="8">
    <source>
        <dbReference type="Pfam" id="PF17404"/>
    </source>
</evidence>
<sequence length="1446" mass="153569">MAPKMACAAGTPAELSDEDPVPSDDELQSQSTADEIEENDRTLGDVELVDFYHGNEDGDDGHGDDGDDNGDGDDGDTALLRLKEAALRQQPAGPGPLSAAAAASRKHVSLVTNTALMLQTETSDAALLQIEANELLSETRVSYSEGSGVQAVLGRMKDALMSMPVHQVSMSIAKGFIEELGGSAEDSLTIHPPADVTIVGSYAAHAVARPDATMDVAIQLPNCLLVPKAHLNHRYHIVRAVYLVAVAQYLREVSYSLFGEQCIEAHHGDPTRPVLVLQPPKAEGYRLRLLPSIALSTFALLRLAPDRNGVRAHCKTVAGKAAAVDGSGFQEVPELNQRQQVLEPTPHYNAAILEEMLLLVHAARLQSVLSTSARLADGLLLLKVWARQHGLMTTRPRAVAIAAAPGGSVPSTPVTSASTGFGSAAGGCLDGCILAMLVMLLVEKNKMASSMTAIQVFRAALQLLADGPSWSKGMSLSRQVDGLEGKLQHCAPPAMQVFKANFQVVFLDFTGWLNVAAYMTRGSLAHAQLVARRTLDLLTAPADPDEAFAAVFLTTANPAAAFDYHWRIRLPAGALWPVVKAGDGAKGRQQLGEKNSELTAPPGEAEGFSFGGILFRDQMLWRQQEAEIEKIVRQALSDRAKVVRVQQRPLPMLPPEALSRGMLPWMAISQSRTALDVANTDAKDAVAASNTSLVSSSVWVGAILDPLLACRLVDIGPSADDGPVAARFRRFWGERAELRRWQDGKITETAVWEVAPHIRHIIPDIILHHVVKRHLPPESNVAGAAGCLDWALCSRASPPGADLTAMRAAEAAVDKLTKQLRTLDRLALKVVGVQPLSAVARGTAPLPPQPHPLAGGSMAAMVGHAGGGPAGGWVIPRCLDPLEVLVTLENSGRWPDDPTAFCKMKAALGIQLANSLSSSYGHHVVTSEEAVDVLMDGFAFRLVLYSGRDESMLARASAGAAVVASTESSLGSGALGPEESPLLLSWHHGLVSLVAGSNSAFAPAARLAARWVAAHMMSNHLSHQTIELLVAAAFSGAGSPAAPPPGSRITGFLRFLQLLSRWPWSLKPLVVDPAGEMKEADRRLISARFEAQKAAGEAPPMYVCTPRDRESRHWTRKGPSSSALQRLTVLAARSATLLQLQLPTSTCGISSSKWCNTSADILDPSSLSGLASEWQGLFATPAVDFDAFLLLRKEALPHVDMAILPTTHAQSSRPPHGNGAHHPYRPRCIKGLHEEDVMDAAVALAALLLPPGAAVWDLLYGGGVGCGVSVAQQSDAPATGPDALSYALEDVGPVEPPPKRARAFLTCFPDKVVVAKGAAKLQPELLIGFDPVGRLVSELSIHFGHLATFCVDGLGGRLVGVRWRPDAFLPLPLRLNSAHTALPLLLTDAAVTGNGAEGAKKRGMGEVQGLCVPNVFAVLQESKEMGLGLVEDWLIPPSDVKARASW</sequence>
<protein>
    <recommendedName>
        <fullName evidence="14">Nucleolar protein 6</fullName>
    </recommendedName>
</protein>
<dbReference type="InterPro" id="IPR035370">
    <property type="entry name" value="Nrap_D5"/>
</dbReference>
<dbReference type="GO" id="GO:0006364">
    <property type="term" value="P:rRNA processing"/>
    <property type="evidence" value="ECO:0007669"/>
    <property type="project" value="TreeGrafter"/>
</dbReference>
<dbReference type="InterPro" id="IPR035368">
    <property type="entry name" value="Nrap_D3"/>
</dbReference>
<feature type="compositionally biased region" description="Basic and acidic residues" evidence="5">
    <location>
        <begin position="53"/>
        <end position="64"/>
    </location>
</feature>
<feature type="domain" description="Nrap protein" evidence="11">
    <location>
        <begin position="1323"/>
        <end position="1432"/>
    </location>
</feature>
<evidence type="ECO:0000313" key="12">
    <source>
        <dbReference type="EMBL" id="GIL57827.1"/>
    </source>
</evidence>
<dbReference type="Gene3D" id="1.10.1410.10">
    <property type="match status" value="1"/>
</dbReference>
<evidence type="ECO:0000256" key="5">
    <source>
        <dbReference type="SAM" id="MobiDB-lite"/>
    </source>
</evidence>
<name>A0A8J4BB08_9CHLO</name>
<accession>A0A8J4BB08</accession>
<evidence type="ECO:0000256" key="3">
    <source>
        <dbReference type="ARBA" id="ARBA00022884"/>
    </source>
</evidence>
<evidence type="ECO:0000256" key="2">
    <source>
        <dbReference type="ARBA" id="ARBA00006674"/>
    </source>
</evidence>
<dbReference type="Proteomes" id="UP000747399">
    <property type="component" value="Unassembled WGS sequence"/>
</dbReference>
<dbReference type="Pfam" id="PF03813">
    <property type="entry name" value="Nrap"/>
    <property type="match status" value="1"/>
</dbReference>
<dbReference type="Pfam" id="PF17407">
    <property type="entry name" value="Nrap_D6"/>
    <property type="match status" value="1"/>
</dbReference>
<comment type="subcellular location">
    <subcellularLocation>
        <location evidence="1">Nucleus</location>
        <location evidence="1">Nucleolus</location>
    </subcellularLocation>
</comment>
<evidence type="ECO:0000256" key="1">
    <source>
        <dbReference type="ARBA" id="ARBA00004604"/>
    </source>
</evidence>
<keyword evidence="4" id="KW-0539">Nucleus</keyword>
<evidence type="ECO:0000256" key="4">
    <source>
        <dbReference type="ARBA" id="ARBA00023242"/>
    </source>
</evidence>
<dbReference type="Pfam" id="PF17405">
    <property type="entry name" value="Nrap_D4"/>
    <property type="match status" value="1"/>
</dbReference>
<dbReference type="InterPro" id="IPR035371">
    <property type="entry name" value="Nrap_D6"/>
</dbReference>
<evidence type="ECO:0000259" key="7">
    <source>
        <dbReference type="Pfam" id="PF17403"/>
    </source>
</evidence>
<gene>
    <name evidence="12" type="ORF">Vafri_13058</name>
</gene>